<protein>
    <submittedName>
        <fullName evidence="1">Uncharacterized protein</fullName>
    </submittedName>
</protein>
<dbReference type="Proteomes" id="UP000291404">
    <property type="component" value="Unassembled WGS sequence"/>
</dbReference>
<dbReference type="EMBL" id="PITI01000859">
    <property type="protein sequence ID" value="TBU03802.1"/>
    <property type="molecule type" value="Genomic_DNA"/>
</dbReference>
<reference evidence="1 2" key="1">
    <citation type="submission" date="2017-12" db="EMBL/GenBank/DDBJ databases">
        <authorList>
            <person name="Pombert J.-F."/>
            <person name="Haag K.L."/>
            <person name="Ebert D."/>
        </authorList>
    </citation>
    <scope>NUCLEOTIDE SEQUENCE [LARGE SCALE GENOMIC DNA]</scope>
    <source>
        <strain evidence="1">BE-OM-2</strain>
    </source>
</reference>
<sequence length="111" mass="13182">NKYKFKSSKRIRSHSVQEILYNEYAEIRVDTRIKTDVNIRCNRPDIFVSDKRKNKIPLIELRERALLTVILGAVRHKQPTPSLKEKKNKRDVVKQINTENIIPFVWMVLPL</sequence>
<organism evidence="1 2">
    <name type="scientific">Hamiltosporidium magnivora</name>
    <dbReference type="NCBI Taxonomy" id="148818"/>
    <lineage>
        <taxon>Eukaryota</taxon>
        <taxon>Fungi</taxon>
        <taxon>Fungi incertae sedis</taxon>
        <taxon>Microsporidia</taxon>
        <taxon>Dubosqiidae</taxon>
        <taxon>Hamiltosporidium</taxon>
    </lineage>
</organism>
<feature type="non-terminal residue" evidence="1">
    <location>
        <position position="1"/>
    </location>
</feature>
<evidence type="ECO:0000313" key="1">
    <source>
        <dbReference type="EMBL" id="TBU03802.1"/>
    </source>
</evidence>
<keyword evidence="2" id="KW-1185">Reference proteome</keyword>
<accession>A0A4V2JVF9</accession>
<gene>
    <name evidence="1" type="ORF">CWI36_0859p0010</name>
</gene>
<dbReference type="VEuPathDB" id="MicrosporidiaDB:CWI39_0345p0010"/>
<proteinExistence type="predicted"/>
<evidence type="ECO:0000313" key="2">
    <source>
        <dbReference type="Proteomes" id="UP000291404"/>
    </source>
</evidence>
<comment type="caution">
    <text evidence="1">The sequence shown here is derived from an EMBL/GenBank/DDBJ whole genome shotgun (WGS) entry which is preliminary data.</text>
</comment>
<dbReference type="VEuPathDB" id="MicrosporidiaDB:CWI36_0859p0010"/>
<name>A0A4V2JVF9_9MICR</name>
<dbReference type="AlphaFoldDB" id="A0A4V2JVF9"/>